<sequence>MPISWVLGHFVYRLDKQAGYHDKAGFHLIVNDYLEKPKPRSGTSRHAVHVFL</sequence>
<evidence type="ECO:0000313" key="2">
    <source>
        <dbReference type="Proteomes" id="UP000256779"/>
    </source>
</evidence>
<organism evidence="1 2">
    <name type="scientific">Marinoscillum furvescens DSM 4134</name>
    <dbReference type="NCBI Taxonomy" id="1122208"/>
    <lineage>
        <taxon>Bacteria</taxon>
        <taxon>Pseudomonadati</taxon>
        <taxon>Bacteroidota</taxon>
        <taxon>Cytophagia</taxon>
        <taxon>Cytophagales</taxon>
        <taxon>Reichenbachiellaceae</taxon>
        <taxon>Marinoscillum</taxon>
    </lineage>
</organism>
<protein>
    <submittedName>
        <fullName evidence="1">Uncharacterized protein</fullName>
    </submittedName>
</protein>
<dbReference type="Proteomes" id="UP000256779">
    <property type="component" value="Unassembled WGS sequence"/>
</dbReference>
<name>A0A3D9KWT0_MARFU</name>
<comment type="caution">
    <text evidence="1">The sequence shown here is derived from an EMBL/GenBank/DDBJ whole genome shotgun (WGS) entry which is preliminary data.</text>
</comment>
<reference evidence="1 2" key="1">
    <citation type="submission" date="2018-07" db="EMBL/GenBank/DDBJ databases">
        <title>Genomic Encyclopedia of Type Strains, Phase IV (KMG-IV): sequencing the most valuable type-strain genomes for metagenomic binning, comparative biology and taxonomic classification.</title>
        <authorList>
            <person name="Goeker M."/>
        </authorList>
    </citation>
    <scope>NUCLEOTIDE SEQUENCE [LARGE SCALE GENOMIC DNA]</scope>
    <source>
        <strain evidence="1 2">DSM 4134</strain>
    </source>
</reference>
<proteinExistence type="predicted"/>
<gene>
    <name evidence="1" type="ORF">C7460_13810</name>
</gene>
<evidence type="ECO:0000313" key="1">
    <source>
        <dbReference type="EMBL" id="RED91635.1"/>
    </source>
</evidence>
<accession>A0A3D9KWT0</accession>
<dbReference type="AlphaFoldDB" id="A0A3D9KWT0"/>
<dbReference type="EMBL" id="QREG01000038">
    <property type="protein sequence ID" value="RED91635.1"/>
    <property type="molecule type" value="Genomic_DNA"/>
</dbReference>
<keyword evidence="2" id="KW-1185">Reference proteome</keyword>